<reference evidence="1" key="1">
    <citation type="submission" date="2014-09" db="EMBL/GenBank/DDBJ databases">
        <authorList>
            <person name="Magalhaes I.L.F."/>
            <person name="Oliveira U."/>
            <person name="Santos F.R."/>
            <person name="Vidigal T.H.D.A."/>
            <person name="Brescovit A.D."/>
            <person name="Santos A.J."/>
        </authorList>
    </citation>
    <scope>NUCLEOTIDE SEQUENCE</scope>
    <source>
        <tissue evidence="1">Shoot tissue taken approximately 20 cm above the soil surface</tissue>
    </source>
</reference>
<proteinExistence type="predicted"/>
<organism evidence="1">
    <name type="scientific">Arundo donax</name>
    <name type="common">Giant reed</name>
    <name type="synonym">Donax arundinaceus</name>
    <dbReference type="NCBI Taxonomy" id="35708"/>
    <lineage>
        <taxon>Eukaryota</taxon>
        <taxon>Viridiplantae</taxon>
        <taxon>Streptophyta</taxon>
        <taxon>Embryophyta</taxon>
        <taxon>Tracheophyta</taxon>
        <taxon>Spermatophyta</taxon>
        <taxon>Magnoliopsida</taxon>
        <taxon>Liliopsida</taxon>
        <taxon>Poales</taxon>
        <taxon>Poaceae</taxon>
        <taxon>PACMAD clade</taxon>
        <taxon>Arundinoideae</taxon>
        <taxon>Arundineae</taxon>
        <taxon>Arundo</taxon>
    </lineage>
</organism>
<evidence type="ECO:0000313" key="1">
    <source>
        <dbReference type="EMBL" id="JAD93514.1"/>
    </source>
</evidence>
<dbReference type="AlphaFoldDB" id="A0A0A9DY57"/>
<name>A0A0A9DY57_ARUDO</name>
<accession>A0A0A9DY57</accession>
<dbReference type="EMBL" id="GBRH01204381">
    <property type="protein sequence ID" value="JAD93514.1"/>
    <property type="molecule type" value="Transcribed_RNA"/>
</dbReference>
<reference evidence="1" key="2">
    <citation type="journal article" date="2015" name="Data Brief">
        <title>Shoot transcriptome of the giant reed, Arundo donax.</title>
        <authorList>
            <person name="Barrero R.A."/>
            <person name="Guerrero F.D."/>
            <person name="Moolhuijzen P."/>
            <person name="Goolsby J.A."/>
            <person name="Tidwell J."/>
            <person name="Bellgard S.E."/>
            <person name="Bellgard M.I."/>
        </authorList>
    </citation>
    <scope>NUCLEOTIDE SEQUENCE</scope>
    <source>
        <tissue evidence="1">Shoot tissue taken approximately 20 cm above the soil surface</tissue>
    </source>
</reference>
<protein>
    <submittedName>
        <fullName evidence="1">Uncharacterized protein</fullName>
    </submittedName>
</protein>
<sequence length="19" mass="2359">MHNCFWYEVLDIFSDNIVI</sequence>